<reference evidence="1" key="1">
    <citation type="journal article" date="2021" name="Proc. Natl. Acad. Sci. U.S.A.">
        <title>A Catalog of Tens of Thousands of Viruses from Human Metagenomes Reveals Hidden Associations with Chronic Diseases.</title>
        <authorList>
            <person name="Tisza M.J."/>
            <person name="Buck C.B."/>
        </authorList>
    </citation>
    <scope>NUCLEOTIDE SEQUENCE</scope>
    <source>
        <strain evidence="1">CtIty1</strain>
    </source>
</reference>
<evidence type="ECO:0000313" key="1">
    <source>
        <dbReference type="EMBL" id="DAF62218.1"/>
    </source>
</evidence>
<dbReference type="PANTHER" id="PTHR34934:SF1">
    <property type="entry name" value="FLAVIN-DEPENDENT THYMIDYLATE SYNTHASE"/>
    <property type="match status" value="1"/>
</dbReference>
<sequence length="502" mass="58581">MGLIDKLTDIVKTNKTSDKWTTDPKMTEDGRLQVVPTPEFEIVDISDNVYLLNRSGRICVGMLPDSGYDKQKSYCSRMGARGHESPFEHTNVIAIIKIPAYASFTTNYVKYLTEFLSYTTYCRVSIKEQSNLSIAILISGSSRALGHIIRECSEENPFVKTVKNIMCASFEKEILHQYIEDWLIDEEDCIYEPEVTTKEIISKVTQHRYEYEKLESPNNYDIVADEFETNTEEWSSKLVDYLHRKDKYLLKIFEYIKQYGFDIKDLFKIATMSFVFHDISRACANQMTRHRVAISQESQRYVTHQTDISQFVNPLDTYPERYKDLDANTAAYLRSIDPFETYQYALDNKIVKEDARAWLPMNVTTKLMMTFTIEQLAHFIDIRAHKAAQREVQIVTESLIKYLIDELNNNFTINEDDQFPDIFARIAFIALTPNNKDISNRFHPNEIFLSNQELKDIDEDLGEEVEITDMEVKNIDDARSILDKAEKYKELEKEEDTIKEEN</sequence>
<dbReference type="Pfam" id="PF02511">
    <property type="entry name" value="Thy1"/>
    <property type="match status" value="1"/>
</dbReference>
<dbReference type="InterPro" id="IPR003669">
    <property type="entry name" value="Thymidylate_synthase_ThyX"/>
</dbReference>
<dbReference type="SUPFAM" id="SSF69796">
    <property type="entry name" value="Thymidylate synthase-complementing protein Thy1"/>
    <property type="match status" value="1"/>
</dbReference>
<proteinExistence type="predicted"/>
<dbReference type="GO" id="GO:0006231">
    <property type="term" value="P:dTMP biosynthetic process"/>
    <property type="evidence" value="ECO:0007669"/>
    <property type="project" value="InterPro"/>
</dbReference>
<protein>
    <submittedName>
        <fullName evidence="1">Thymidylate synthase complementing protein</fullName>
    </submittedName>
</protein>
<dbReference type="CDD" id="cd20175">
    <property type="entry name" value="ThyX"/>
    <property type="match status" value="1"/>
</dbReference>
<dbReference type="InterPro" id="IPR036098">
    <property type="entry name" value="Thymidylate_synthase_ThyX_sf"/>
</dbReference>
<dbReference type="Gene3D" id="3.30.1360.170">
    <property type="match status" value="1"/>
</dbReference>
<accession>A0A8S5THH6</accession>
<dbReference type="GO" id="GO:0070402">
    <property type="term" value="F:NADPH binding"/>
    <property type="evidence" value="ECO:0007669"/>
    <property type="project" value="TreeGrafter"/>
</dbReference>
<dbReference type="GO" id="GO:0050660">
    <property type="term" value="F:flavin adenine dinucleotide binding"/>
    <property type="evidence" value="ECO:0007669"/>
    <property type="project" value="InterPro"/>
</dbReference>
<dbReference type="EMBL" id="BK032823">
    <property type="protein sequence ID" value="DAF62218.1"/>
    <property type="molecule type" value="Genomic_DNA"/>
</dbReference>
<name>A0A8S5THH6_9CAUD</name>
<dbReference type="PROSITE" id="PS51331">
    <property type="entry name" value="THYX"/>
    <property type="match status" value="1"/>
</dbReference>
<dbReference type="GO" id="GO:0004799">
    <property type="term" value="F:thymidylate synthase activity"/>
    <property type="evidence" value="ECO:0007669"/>
    <property type="project" value="TreeGrafter"/>
</dbReference>
<dbReference type="GO" id="GO:0050797">
    <property type="term" value="F:thymidylate synthase (FAD) activity"/>
    <property type="evidence" value="ECO:0007669"/>
    <property type="project" value="InterPro"/>
</dbReference>
<organism evidence="1">
    <name type="scientific">Myoviridae sp. ctIty1</name>
    <dbReference type="NCBI Taxonomy" id="2827673"/>
    <lineage>
        <taxon>Viruses</taxon>
        <taxon>Duplodnaviria</taxon>
        <taxon>Heunggongvirae</taxon>
        <taxon>Uroviricota</taxon>
        <taxon>Caudoviricetes</taxon>
    </lineage>
</organism>
<dbReference type="PANTHER" id="PTHR34934">
    <property type="entry name" value="FLAVIN-DEPENDENT THYMIDYLATE SYNTHASE"/>
    <property type="match status" value="1"/>
</dbReference>